<dbReference type="SUPFAM" id="SSF56112">
    <property type="entry name" value="Protein kinase-like (PK-like)"/>
    <property type="match status" value="1"/>
</dbReference>
<dbReference type="EMBL" id="JH767163">
    <property type="protein sequence ID" value="EQC32465.1"/>
    <property type="molecule type" value="Genomic_DNA"/>
</dbReference>
<dbReference type="Gene3D" id="3.30.200.20">
    <property type="entry name" value="Phosphorylase Kinase, domain 1"/>
    <property type="match status" value="1"/>
</dbReference>
<gene>
    <name evidence="4" type="ORF">SDRG_09792</name>
</gene>
<dbReference type="RefSeq" id="XP_008613966.1">
    <property type="nucleotide sequence ID" value="XM_008615744.1"/>
</dbReference>
<dbReference type="STRING" id="1156394.T0QFX1"/>
<dbReference type="PANTHER" id="PTHR22603:SF66">
    <property type="entry name" value="ETHANOLAMINE KINASE"/>
    <property type="match status" value="1"/>
</dbReference>
<evidence type="ECO:0000313" key="5">
    <source>
        <dbReference type="Proteomes" id="UP000030762"/>
    </source>
</evidence>
<reference evidence="4 5" key="1">
    <citation type="submission" date="2012-04" db="EMBL/GenBank/DDBJ databases">
        <title>The Genome Sequence of Saprolegnia declina VS20.</title>
        <authorList>
            <consortium name="The Broad Institute Genome Sequencing Platform"/>
            <person name="Russ C."/>
            <person name="Nusbaum C."/>
            <person name="Tyler B."/>
            <person name="van West P."/>
            <person name="Dieguez-Uribeondo J."/>
            <person name="de Bruijn I."/>
            <person name="Tripathy S."/>
            <person name="Jiang R."/>
            <person name="Young S.K."/>
            <person name="Zeng Q."/>
            <person name="Gargeya S."/>
            <person name="Fitzgerald M."/>
            <person name="Haas B."/>
            <person name="Abouelleil A."/>
            <person name="Alvarado L."/>
            <person name="Arachchi H.M."/>
            <person name="Berlin A."/>
            <person name="Chapman S.B."/>
            <person name="Goldberg J."/>
            <person name="Griggs A."/>
            <person name="Gujja S."/>
            <person name="Hansen M."/>
            <person name="Howarth C."/>
            <person name="Imamovic A."/>
            <person name="Larimer J."/>
            <person name="McCowen C."/>
            <person name="Montmayeur A."/>
            <person name="Murphy C."/>
            <person name="Neiman D."/>
            <person name="Pearson M."/>
            <person name="Priest M."/>
            <person name="Roberts A."/>
            <person name="Saif S."/>
            <person name="Shea T."/>
            <person name="Sisk P."/>
            <person name="Sykes S."/>
            <person name="Wortman J."/>
            <person name="Nusbaum C."/>
            <person name="Birren B."/>
        </authorList>
    </citation>
    <scope>NUCLEOTIDE SEQUENCE [LARGE SCALE GENOMIC DNA]</scope>
    <source>
        <strain evidence="4 5">VS20</strain>
    </source>
</reference>
<dbReference type="OrthoDB" id="10267235at2759"/>
<accession>T0QFX1</accession>
<dbReference type="CDD" id="cd05157">
    <property type="entry name" value="ETNK_euk"/>
    <property type="match status" value="1"/>
</dbReference>
<dbReference type="EC" id="2.7.1.82" evidence="3"/>
<dbReference type="InterPro" id="IPR011009">
    <property type="entry name" value="Kinase-like_dom_sf"/>
</dbReference>
<dbReference type="VEuPathDB" id="FungiDB:SDRG_09792"/>
<comment type="similarity">
    <text evidence="2">Belongs to the choline/ethanolamine kinase family.</text>
</comment>
<dbReference type="PANTHER" id="PTHR22603">
    <property type="entry name" value="CHOLINE/ETHANOALAMINE KINASE"/>
    <property type="match status" value="1"/>
</dbReference>
<evidence type="ECO:0000256" key="2">
    <source>
        <dbReference type="ARBA" id="ARBA00038211"/>
    </source>
</evidence>
<comment type="pathway">
    <text evidence="1">Phospholipid metabolism; phosphatidylethanolamine biosynthesis; phosphatidylethanolamine from ethanolamine: step 1/3.</text>
</comment>
<protein>
    <recommendedName>
        <fullName evidence="3">ethanolamine kinase</fullName>
        <ecNumber evidence="3">2.7.1.82</ecNumber>
    </recommendedName>
</protein>
<dbReference type="GeneID" id="19950519"/>
<dbReference type="Proteomes" id="UP000030762">
    <property type="component" value="Unassembled WGS sequence"/>
</dbReference>
<evidence type="ECO:0000313" key="4">
    <source>
        <dbReference type="EMBL" id="EQC32465.1"/>
    </source>
</evidence>
<dbReference type="eggNOG" id="KOG4720">
    <property type="taxonomic scope" value="Eukaryota"/>
</dbReference>
<evidence type="ECO:0000256" key="3">
    <source>
        <dbReference type="ARBA" id="ARBA00038874"/>
    </source>
</evidence>
<dbReference type="Gene3D" id="3.90.1200.10">
    <property type="match status" value="1"/>
</dbReference>
<dbReference type="AlphaFoldDB" id="T0QFX1"/>
<keyword evidence="5" id="KW-1185">Reference proteome</keyword>
<dbReference type="Pfam" id="PF01633">
    <property type="entry name" value="Choline_kinase"/>
    <property type="match status" value="1"/>
</dbReference>
<dbReference type="GO" id="GO:0005737">
    <property type="term" value="C:cytoplasm"/>
    <property type="evidence" value="ECO:0007669"/>
    <property type="project" value="TreeGrafter"/>
</dbReference>
<evidence type="ECO:0000256" key="1">
    <source>
        <dbReference type="ARBA" id="ARBA00037883"/>
    </source>
</evidence>
<proteinExistence type="inferred from homology"/>
<name>T0QFX1_SAPDV</name>
<organism evidence="4 5">
    <name type="scientific">Saprolegnia diclina (strain VS20)</name>
    <dbReference type="NCBI Taxonomy" id="1156394"/>
    <lineage>
        <taxon>Eukaryota</taxon>
        <taxon>Sar</taxon>
        <taxon>Stramenopiles</taxon>
        <taxon>Oomycota</taxon>
        <taxon>Saprolegniomycetes</taxon>
        <taxon>Saprolegniales</taxon>
        <taxon>Saprolegniaceae</taxon>
        <taxon>Saprolegnia</taxon>
    </lineage>
</organism>
<sequence>MDKTSQSPLTLDVLVLVVSTCVCAYATYRLLAASSASAPPAPRTRALPAIKTPMTCKTTPPAKPESMYLNNSKTVYDFTVGGRGEHFEFDDCKHVVKHICPRWKDAQPDDITVKIICGGITNRLYRLLWKDLCVLVRLYGEHTEVFIDRNIDNENFAELSRRGFAPTYFGRFTNGRVEGWVDGTALEPHQMGETSPFDLLSLIPKELGKMHAMEIDMDTRACLWTKIQQFEDLAADITFDDPVKRDALERLELHQTIKQRVRWLQSVLPSHKNNDGKSLLETFRGSATAKLAYSFLHDSVFSHNDLLSGNILYNPAWGRVQIIDYEYGGYNYRGFDFGNHFCEHCGFDMNLNDYPSKDKQFIFYKAYLSTAAPALLQSLTRDGSLDVFLGHLHEFGNVYALAAHMFWGLWAIVQAGNSTIDFDFLDYARMRFEAFEVQLDLFCPTAKDV</sequence>
<dbReference type="GO" id="GO:0004305">
    <property type="term" value="F:ethanolamine kinase activity"/>
    <property type="evidence" value="ECO:0007669"/>
    <property type="project" value="UniProtKB-EC"/>
</dbReference>
<dbReference type="OMA" id="IETSIDY"/>
<dbReference type="InParanoid" id="T0QFX1"/>
<dbReference type="GO" id="GO:0006646">
    <property type="term" value="P:phosphatidylethanolamine biosynthetic process"/>
    <property type="evidence" value="ECO:0007669"/>
    <property type="project" value="TreeGrafter"/>
</dbReference>